<dbReference type="EMBL" id="JBBPBM010000015">
    <property type="protein sequence ID" value="KAK8559197.1"/>
    <property type="molecule type" value="Genomic_DNA"/>
</dbReference>
<protein>
    <submittedName>
        <fullName evidence="1">Uncharacterized protein</fullName>
    </submittedName>
</protein>
<accession>A0ABR2EGG1</accession>
<proteinExistence type="predicted"/>
<evidence type="ECO:0000313" key="2">
    <source>
        <dbReference type="Proteomes" id="UP001472677"/>
    </source>
</evidence>
<keyword evidence="2" id="KW-1185">Reference proteome</keyword>
<sequence>MWEKLEKLYGKGEKKYGVPSCANLLQSSNVDGVLALNEPKRPVPVPSVPILPYVFPSLKIAVAKPTTDTRGEYQYPRVSTDNRSRVLAQYALNMQRLVYFAGEYRYPKLEYRYPLHQKGCNG</sequence>
<dbReference type="Proteomes" id="UP001472677">
    <property type="component" value="Unassembled WGS sequence"/>
</dbReference>
<gene>
    <name evidence="1" type="ORF">V6N12_042479</name>
</gene>
<evidence type="ECO:0000313" key="1">
    <source>
        <dbReference type="EMBL" id="KAK8559197.1"/>
    </source>
</evidence>
<reference evidence="1 2" key="1">
    <citation type="journal article" date="2024" name="G3 (Bethesda)">
        <title>Genome assembly of Hibiscus sabdariffa L. provides insights into metabolisms of medicinal natural products.</title>
        <authorList>
            <person name="Kim T."/>
        </authorList>
    </citation>
    <scope>NUCLEOTIDE SEQUENCE [LARGE SCALE GENOMIC DNA]</scope>
    <source>
        <strain evidence="1">TK-2024</strain>
        <tissue evidence="1">Old leaves</tissue>
    </source>
</reference>
<organism evidence="1 2">
    <name type="scientific">Hibiscus sabdariffa</name>
    <name type="common">roselle</name>
    <dbReference type="NCBI Taxonomy" id="183260"/>
    <lineage>
        <taxon>Eukaryota</taxon>
        <taxon>Viridiplantae</taxon>
        <taxon>Streptophyta</taxon>
        <taxon>Embryophyta</taxon>
        <taxon>Tracheophyta</taxon>
        <taxon>Spermatophyta</taxon>
        <taxon>Magnoliopsida</taxon>
        <taxon>eudicotyledons</taxon>
        <taxon>Gunneridae</taxon>
        <taxon>Pentapetalae</taxon>
        <taxon>rosids</taxon>
        <taxon>malvids</taxon>
        <taxon>Malvales</taxon>
        <taxon>Malvaceae</taxon>
        <taxon>Malvoideae</taxon>
        <taxon>Hibiscus</taxon>
    </lineage>
</organism>
<comment type="caution">
    <text evidence="1">The sequence shown here is derived from an EMBL/GenBank/DDBJ whole genome shotgun (WGS) entry which is preliminary data.</text>
</comment>
<name>A0ABR2EGG1_9ROSI</name>